<keyword evidence="4" id="KW-1185">Reference proteome</keyword>
<evidence type="ECO:0000259" key="2">
    <source>
        <dbReference type="SMART" id="SM00835"/>
    </source>
</evidence>
<dbReference type="InterPro" id="IPR011051">
    <property type="entry name" value="RmlC_Cupin_sf"/>
</dbReference>
<name>A0AAV8PW22_ENSVE</name>
<dbReference type="Gene3D" id="2.60.120.10">
    <property type="entry name" value="Jelly Rolls"/>
    <property type="match status" value="1"/>
</dbReference>
<feature type="region of interest" description="Disordered" evidence="1">
    <location>
        <begin position="139"/>
        <end position="158"/>
    </location>
</feature>
<organism evidence="3 4">
    <name type="scientific">Ensete ventricosum</name>
    <name type="common">Abyssinian banana</name>
    <name type="synonym">Musa ensete</name>
    <dbReference type="NCBI Taxonomy" id="4639"/>
    <lineage>
        <taxon>Eukaryota</taxon>
        <taxon>Viridiplantae</taxon>
        <taxon>Streptophyta</taxon>
        <taxon>Embryophyta</taxon>
        <taxon>Tracheophyta</taxon>
        <taxon>Spermatophyta</taxon>
        <taxon>Magnoliopsida</taxon>
        <taxon>Liliopsida</taxon>
        <taxon>Zingiberales</taxon>
        <taxon>Musaceae</taxon>
        <taxon>Ensete</taxon>
    </lineage>
</organism>
<dbReference type="SUPFAM" id="SSF51182">
    <property type="entry name" value="RmlC-like cupins"/>
    <property type="match status" value="1"/>
</dbReference>
<dbReference type="Pfam" id="PF00190">
    <property type="entry name" value="Cupin_1"/>
    <property type="match status" value="1"/>
</dbReference>
<proteinExistence type="predicted"/>
<evidence type="ECO:0000313" key="3">
    <source>
        <dbReference type="EMBL" id="KAJ8497720.1"/>
    </source>
</evidence>
<feature type="compositionally biased region" description="Basic and acidic residues" evidence="1">
    <location>
        <begin position="145"/>
        <end position="158"/>
    </location>
</feature>
<accession>A0AAV8PW22</accession>
<dbReference type="InterPro" id="IPR014710">
    <property type="entry name" value="RmlC-like_jellyroll"/>
</dbReference>
<protein>
    <recommendedName>
        <fullName evidence="2">Cupin type-1 domain-containing protein</fullName>
    </recommendedName>
</protein>
<dbReference type="InterPro" id="IPR006045">
    <property type="entry name" value="Cupin_1"/>
</dbReference>
<gene>
    <name evidence="3" type="ORF">OPV22_008272</name>
</gene>
<sequence>MTASVRTPERITTLDGRKLPTPRFVQMSAVRGLLHPVRRKETLSMYDLSSIYDLLNMMMSSPSVQNANAHSILYVVGRRGLTGFDGELRQGQPLVVPQYFAVTTQAQHESLDWISIKTNDNGIVNHCGMPVEVLKLTHPSSLPSTREEKSVAADKYGL</sequence>
<feature type="domain" description="Cupin type-1" evidence="2">
    <location>
        <begin position="3"/>
        <end position="135"/>
    </location>
</feature>
<dbReference type="AlphaFoldDB" id="A0AAV8PW22"/>
<reference evidence="3 4" key="1">
    <citation type="submission" date="2022-12" db="EMBL/GenBank/DDBJ databases">
        <title>Chromosome-scale assembly of the Ensete ventricosum genome.</title>
        <authorList>
            <person name="Dussert Y."/>
            <person name="Stocks J."/>
            <person name="Wendawek A."/>
            <person name="Woldeyes F."/>
            <person name="Nichols R.A."/>
            <person name="Borrell J.S."/>
        </authorList>
    </citation>
    <scope>NUCLEOTIDE SEQUENCE [LARGE SCALE GENOMIC DNA]</scope>
    <source>
        <strain evidence="4">cv. Maze</strain>
        <tissue evidence="3">Seeds</tissue>
    </source>
</reference>
<dbReference type="Proteomes" id="UP001222027">
    <property type="component" value="Unassembled WGS sequence"/>
</dbReference>
<evidence type="ECO:0000256" key="1">
    <source>
        <dbReference type="SAM" id="MobiDB-lite"/>
    </source>
</evidence>
<comment type="caution">
    <text evidence="3">The sequence shown here is derived from an EMBL/GenBank/DDBJ whole genome shotgun (WGS) entry which is preliminary data.</text>
</comment>
<dbReference type="EMBL" id="JAQQAF010000003">
    <property type="protein sequence ID" value="KAJ8497720.1"/>
    <property type="molecule type" value="Genomic_DNA"/>
</dbReference>
<dbReference type="SMART" id="SM00835">
    <property type="entry name" value="Cupin_1"/>
    <property type="match status" value="1"/>
</dbReference>
<evidence type="ECO:0000313" key="4">
    <source>
        <dbReference type="Proteomes" id="UP001222027"/>
    </source>
</evidence>